<evidence type="ECO:0000256" key="9">
    <source>
        <dbReference type="HAMAP-Rule" id="MF_01987"/>
    </source>
</evidence>
<feature type="binding site" evidence="9">
    <location>
        <begin position="10"/>
        <end position="12"/>
    </location>
    <ligand>
        <name>substrate</name>
    </ligand>
</feature>
<evidence type="ECO:0000256" key="4">
    <source>
        <dbReference type="ARBA" id="ARBA00022777"/>
    </source>
</evidence>
<dbReference type="Pfam" id="PF00294">
    <property type="entry name" value="PfkB"/>
    <property type="match status" value="1"/>
</dbReference>
<feature type="binding site" evidence="9">
    <location>
        <position position="237"/>
    </location>
    <ligand>
        <name>substrate</name>
    </ligand>
</feature>
<feature type="binding site" evidence="9">
    <location>
        <begin position="236"/>
        <end position="237"/>
    </location>
    <ligand>
        <name>ATP</name>
        <dbReference type="ChEBI" id="CHEBI:30616"/>
    </ligand>
</feature>
<comment type="activity regulation">
    <text evidence="9">Activated by a monovalent cation that binds near, but not in, the active site. The most likely occupant of the site in vivo is potassium. Ion binding induces a conformational change that may alter substrate affinity.</text>
</comment>
<comment type="subunit">
    <text evidence="9">Homodimer.</text>
</comment>
<comment type="catalytic activity">
    <reaction evidence="9">
        <text>D-ribose + ATP = D-ribose 5-phosphate + ADP + H(+)</text>
        <dbReference type="Rhea" id="RHEA:13697"/>
        <dbReference type="ChEBI" id="CHEBI:15378"/>
        <dbReference type="ChEBI" id="CHEBI:30616"/>
        <dbReference type="ChEBI" id="CHEBI:47013"/>
        <dbReference type="ChEBI" id="CHEBI:78346"/>
        <dbReference type="ChEBI" id="CHEBI:456216"/>
        <dbReference type="EC" id="2.7.1.15"/>
    </reaction>
</comment>
<dbReference type="GO" id="GO:0004747">
    <property type="term" value="F:ribokinase activity"/>
    <property type="evidence" value="ECO:0007669"/>
    <property type="project" value="UniProtKB-EC"/>
</dbReference>
<feature type="binding site" evidence="9">
    <location>
        <position position="267"/>
    </location>
    <ligand>
        <name>K(+)</name>
        <dbReference type="ChEBI" id="CHEBI:29103"/>
    </ligand>
</feature>
<dbReference type="CDD" id="cd01174">
    <property type="entry name" value="ribokinase"/>
    <property type="match status" value="1"/>
</dbReference>
<dbReference type="InterPro" id="IPR029056">
    <property type="entry name" value="Ribokinase-like"/>
</dbReference>
<dbReference type="PANTHER" id="PTHR10584:SF166">
    <property type="entry name" value="RIBOKINASE"/>
    <property type="match status" value="1"/>
</dbReference>
<keyword evidence="3 9" id="KW-0547">Nucleotide-binding</keyword>
<sequence length="291" mass="30741">MKVTVIGSLNMDLVTEASVLPKRGETVFGEQFTLQPGGKGANQAVAAARLGAEVTMVGCVGKDVFGEQIRANLAANGVRTDYIRDIPDVSSGTATIMINNGDNRIIVVAGANSHLLAEDIHRADDAIRESDVVLLQLETPLETVTAAAHAAKSHGALVILNPAPYRTLPSDLLELVDYITPNKLEFDAMMRQGLSKDIAKKIIVTKGKEGSRYFDGTERVKIPSFAVEVVDTTGAGDTFNGALGVALGAKKSLHDAVVFANAAGALSVTRWGAQAGMPTLEDVVRFIDRTS</sequence>
<evidence type="ECO:0000256" key="8">
    <source>
        <dbReference type="ARBA" id="ARBA00023277"/>
    </source>
</evidence>
<dbReference type="NCBIfam" id="TIGR02152">
    <property type="entry name" value="D_ribokin_bact"/>
    <property type="match status" value="1"/>
</dbReference>
<proteinExistence type="inferred from homology"/>
<feature type="binding site" evidence="9">
    <location>
        <begin position="205"/>
        <end position="210"/>
    </location>
    <ligand>
        <name>ATP</name>
        <dbReference type="ChEBI" id="CHEBI:30616"/>
    </ligand>
</feature>
<comment type="function">
    <text evidence="9">Catalyzes the phosphorylation of ribose at O-5 in a reaction requiring ATP and magnesium. The resulting D-ribose-5-phosphate can then be used either for sythesis of nucleotides, histidine, and tryptophan, or as a component of the pentose phosphate pathway.</text>
</comment>
<feature type="active site" description="Proton acceptor" evidence="9">
    <location>
        <position position="237"/>
    </location>
</feature>
<keyword evidence="7 9" id="KW-0630">Potassium</keyword>
<comment type="subcellular location">
    <subcellularLocation>
        <location evidence="9">Cytoplasm</location>
    </subcellularLocation>
</comment>
<feature type="binding site" evidence="9">
    <location>
        <position position="261"/>
    </location>
    <ligand>
        <name>ATP</name>
        <dbReference type="ChEBI" id="CHEBI:30616"/>
    </ligand>
</feature>
<evidence type="ECO:0000259" key="11">
    <source>
        <dbReference type="Pfam" id="PF00294"/>
    </source>
</evidence>
<feature type="binding site" evidence="9">
    <location>
        <position position="138"/>
    </location>
    <ligand>
        <name>substrate</name>
    </ligand>
</feature>
<keyword evidence="13" id="KW-1185">Reference proteome</keyword>
<evidence type="ECO:0000256" key="10">
    <source>
        <dbReference type="NCBIfam" id="TIGR02152"/>
    </source>
</evidence>
<comment type="caution">
    <text evidence="9">Lacks conserved residue(s) required for the propagation of feature annotation.</text>
</comment>
<feature type="binding site" evidence="9">
    <location>
        <position position="231"/>
    </location>
    <ligand>
        <name>K(+)</name>
        <dbReference type="ChEBI" id="CHEBI:29103"/>
    </ligand>
</feature>
<evidence type="ECO:0000256" key="3">
    <source>
        <dbReference type="ARBA" id="ARBA00022741"/>
    </source>
</evidence>
<dbReference type="Proteomes" id="UP001596022">
    <property type="component" value="Unassembled WGS sequence"/>
</dbReference>
<evidence type="ECO:0000313" key="12">
    <source>
        <dbReference type="EMBL" id="MFC4620471.1"/>
    </source>
</evidence>
<comment type="pathway">
    <text evidence="9">Carbohydrate metabolism; D-ribose degradation; D-ribose 5-phosphate from beta-D-ribopyranose: step 2/2.</text>
</comment>
<dbReference type="Gene3D" id="3.40.1190.20">
    <property type="match status" value="1"/>
</dbReference>
<reference evidence="13" key="1">
    <citation type="journal article" date="2019" name="Int. J. Syst. Evol. Microbiol.">
        <title>The Global Catalogue of Microorganisms (GCM) 10K type strain sequencing project: providing services to taxonomists for standard genome sequencing and annotation.</title>
        <authorList>
            <consortium name="The Broad Institute Genomics Platform"/>
            <consortium name="The Broad Institute Genome Sequencing Center for Infectious Disease"/>
            <person name="Wu L."/>
            <person name="Ma J."/>
        </authorList>
    </citation>
    <scope>NUCLEOTIDE SEQUENCE [LARGE SCALE GENOMIC DNA]</scope>
    <source>
        <strain evidence="13">CGMCC 1.16306</strain>
    </source>
</reference>
<feature type="binding site" evidence="9">
    <location>
        <position position="182"/>
    </location>
    <ligand>
        <name>ATP</name>
        <dbReference type="ChEBI" id="CHEBI:30616"/>
    </ligand>
</feature>
<dbReference type="InterPro" id="IPR011611">
    <property type="entry name" value="PfkB_dom"/>
</dbReference>
<keyword evidence="4 9" id="KW-0418">Kinase</keyword>
<feature type="binding site" evidence="9">
    <location>
        <position position="272"/>
    </location>
    <ligand>
        <name>K(+)</name>
        <dbReference type="ChEBI" id="CHEBI:29103"/>
    </ligand>
</feature>
<evidence type="ECO:0000256" key="5">
    <source>
        <dbReference type="ARBA" id="ARBA00022840"/>
    </source>
</evidence>
<evidence type="ECO:0000256" key="1">
    <source>
        <dbReference type="ARBA" id="ARBA00022679"/>
    </source>
</evidence>
<evidence type="ECO:0000313" key="13">
    <source>
        <dbReference type="Proteomes" id="UP001596022"/>
    </source>
</evidence>
<dbReference type="HAMAP" id="MF_01987">
    <property type="entry name" value="Ribokinase"/>
    <property type="match status" value="1"/>
</dbReference>
<comment type="caution">
    <text evidence="12">The sequence shown here is derived from an EMBL/GenBank/DDBJ whole genome shotgun (WGS) entry which is preliminary data.</text>
</comment>
<keyword evidence="2 9" id="KW-0479">Metal-binding</keyword>
<dbReference type="InterPro" id="IPR002139">
    <property type="entry name" value="Ribo/fructo_kinase"/>
</dbReference>
<evidence type="ECO:0000256" key="2">
    <source>
        <dbReference type="ARBA" id="ARBA00022723"/>
    </source>
</evidence>
<dbReference type="PANTHER" id="PTHR10584">
    <property type="entry name" value="SUGAR KINASE"/>
    <property type="match status" value="1"/>
</dbReference>
<organism evidence="12 13">
    <name type="scientific">Camelliibacillus cellulosilyticus</name>
    <dbReference type="NCBI Taxonomy" id="2174486"/>
    <lineage>
        <taxon>Bacteria</taxon>
        <taxon>Bacillati</taxon>
        <taxon>Bacillota</taxon>
        <taxon>Bacilli</taxon>
        <taxon>Bacillales</taxon>
        <taxon>Sporolactobacillaceae</taxon>
        <taxon>Camelliibacillus</taxon>
    </lineage>
</organism>
<feature type="domain" description="Carbohydrate kinase PfkB" evidence="11">
    <location>
        <begin position="2"/>
        <end position="279"/>
    </location>
</feature>
<keyword evidence="9" id="KW-0963">Cytoplasm</keyword>
<dbReference type="PRINTS" id="PR00990">
    <property type="entry name" value="RIBOKINASE"/>
</dbReference>
<protein>
    <recommendedName>
        <fullName evidence="9 10">Ribokinase</fullName>
        <shortName evidence="9">RK</shortName>
        <ecNumber evidence="9 10">2.7.1.15</ecNumber>
    </recommendedName>
</protein>
<evidence type="ECO:0000256" key="7">
    <source>
        <dbReference type="ARBA" id="ARBA00022958"/>
    </source>
</evidence>
<dbReference type="EMBL" id="JBHSFW010000023">
    <property type="protein sequence ID" value="MFC4620471.1"/>
    <property type="molecule type" value="Genomic_DNA"/>
</dbReference>
<dbReference type="RefSeq" id="WP_376847595.1">
    <property type="nucleotide sequence ID" value="NZ_JBHSFW010000023.1"/>
</dbReference>
<keyword evidence="1 9" id="KW-0808">Transferase</keyword>
<gene>
    <name evidence="9 12" type="primary">rbsK</name>
    <name evidence="12" type="ORF">ACFO4N_17365</name>
</gene>
<dbReference type="SUPFAM" id="SSF53613">
    <property type="entry name" value="Ribokinase-like"/>
    <property type="match status" value="1"/>
</dbReference>
<dbReference type="EC" id="2.7.1.15" evidence="9 10"/>
<evidence type="ECO:0000256" key="6">
    <source>
        <dbReference type="ARBA" id="ARBA00022842"/>
    </source>
</evidence>
<comment type="cofactor">
    <cofactor evidence="9">
        <name>Mg(2+)</name>
        <dbReference type="ChEBI" id="CHEBI:18420"/>
    </cofactor>
    <text evidence="9">Requires a divalent cation, most likely magnesium in vivo, as an electrophilic catalyst to aid phosphoryl group transfer. It is the chelate of the metal and the nucleotide that is the actual substrate.</text>
</comment>
<comment type="similarity">
    <text evidence="9">Belongs to the carbohydrate kinase PfkB family. Ribokinase subfamily.</text>
</comment>
<keyword evidence="8 9" id="KW-0119">Carbohydrate metabolism</keyword>
<keyword evidence="6 9" id="KW-0460">Magnesium</keyword>
<accession>A0ABV9GQJ6</accession>
<feature type="binding site" evidence="9">
    <location>
        <position position="233"/>
    </location>
    <ligand>
        <name>K(+)</name>
        <dbReference type="ChEBI" id="CHEBI:29103"/>
    </ligand>
</feature>
<keyword evidence="5 9" id="KW-0067">ATP-binding</keyword>
<name>A0ABV9GQJ6_9BACL</name>
<dbReference type="InterPro" id="IPR011877">
    <property type="entry name" value="Ribokinase"/>
</dbReference>
<feature type="binding site" evidence="9">
    <location>
        <begin position="38"/>
        <end position="42"/>
    </location>
    <ligand>
        <name>substrate</name>
    </ligand>
</feature>
<feature type="binding site" evidence="9">
    <location>
        <position position="270"/>
    </location>
    <ligand>
        <name>K(+)</name>
        <dbReference type="ChEBI" id="CHEBI:29103"/>
    </ligand>
</feature>